<accession>A0A397PBU4</accession>
<comment type="caution">
    <text evidence="1">The sequence shown here is derived from an EMBL/GenBank/DDBJ whole genome shotgun (WGS) entry which is preliminary data.</text>
</comment>
<dbReference type="AlphaFoldDB" id="A0A397PBU4"/>
<protein>
    <recommendedName>
        <fullName evidence="3">Lipoprotein</fullName>
    </recommendedName>
</protein>
<dbReference type="PROSITE" id="PS51257">
    <property type="entry name" value="PROKAR_LIPOPROTEIN"/>
    <property type="match status" value="1"/>
</dbReference>
<evidence type="ECO:0008006" key="3">
    <source>
        <dbReference type="Google" id="ProtNLM"/>
    </source>
</evidence>
<proteinExistence type="predicted"/>
<dbReference type="Proteomes" id="UP000266568">
    <property type="component" value="Unassembled WGS sequence"/>
</dbReference>
<evidence type="ECO:0000313" key="1">
    <source>
        <dbReference type="EMBL" id="RIA44587.1"/>
    </source>
</evidence>
<dbReference type="RefSeq" id="WP_147373699.1">
    <property type="nucleotide sequence ID" value="NZ_QXDC01000003.1"/>
</dbReference>
<keyword evidence="2" id="KW-1185">Reference proteome</keyword>
<reference evidence="1 2" key="1">
    <citation type="submission" date="2018-08" db="EMBL/GenBank/DDBJ databases">
        <title>Genomic Encyclopedia of Type Strains, Phase IV (KMG-IV): sequencing the most valuable type-strain genomes for metagenomic binning, comparative biology and taxonomic classification.</title>
        <authorList>
            <person name="Goeker M."/>
        </authorList>
    </citation>
    <scope>NUCLEOTIDE SEQUENCE [LARGE SCALE GENOMIC DNA]</scope>
    <source>
        <strain evidence="1 2">DSM 25527</strain>
    </source>
</reference>
<organism evidence="1 2">
    <name type="scientific">Hephaestia caeni</name>
    <dbReference type="NCBI Taxonomy" id="645617"/>
    <lineage>
        <taxon>Bacteria</taxon>
        <taxon>Pseudomonadati</taxon>
        <taxon>Pseudomonadota</taxon>
        <taxon>Alphaproteobacteria</taxon>
        <taxon>Sphingomonadales</taxon>
        <taxon>Sphingomonadaceae</taxon>
        <taxon>Hephaestia</taxon>
    </lineage>
</organism>
<sequence>MRLAVIIACAMLAACVSTERDRMVARIEAQADAVAEAAESCGVRSDMELIDGADPTMPSSYRCRPIESPEGL</sequence>
<evidence type="ECO:0000313" key="2">
    <source>
        <dbReference type="Proteomes" id="UP000266568"/>
    </source>
</evidence>
<gene>
    <name evidence="1" type="ORF">DFR49_2834</name>
</gene>
<name>A0A397PBU4_9SPHN</name>
<dbReference type="EMBL" id="QXDC01000003">
    <property type="protein sequence ID" value="RIA44587.1"/>
    <property type="molecule type" value="Genomic_DNA"/>
</dbReference>